<sequence>MKLGLTWVPMKQHLTVVVVEQNQERAFAIVDALKESGDVDVSVIGNFSGLARRIAMHSPDIVLIDIDNPSRDMLEELTVASGPMERPVAMFVSGAAGGLAKAAVEAGVSAYVVDGLQAERIKPVIDTAIARFQVLRQMRTELAETRRALEERKVIDRAKGLLMKAKGVSEDEAYALLRKTAMNQNRRVADVAEALVTASGLLS</sequence>
<dbReference type="Proteomes" id="UP000050786">
    <property type="component" value="Unassembled WGS sequence"/>
</dbReference>
<evidence type="ECO:0000256" key="1">
    <source>
        <dbReference type="PROSITE-ProRule" id="PRU00169"/>
    </source>
</evidence>
<feature type="modified residue" description="4-aspartylphosphate" evidence="1">
    <location>
        <position position="65"/>
    </location>
</feature>
<dbReference type="InterPro" id="IPR008327">
    <property type="entry name" value="Sig_transdc_resp-reg_antiterm"/>
</dbReference>
<feature type="domain" description="Response regulatory" evidence="2">
    <location>
        <begin position="15"/>
        <end position="129"/>
    </location>
</feature>
<dbReference type="SMART" id="SM01012">
    <property type="entry name" value="ANTAR"/>
    <property type="match status" value="1"/>
</dbReference>
<accession>A0A0P1E610</accession>
<reference evidence="5" key="1">
    <citation type="submission" date="2015-09" db="EMBL/GenBank/DDBJ databases">
        <authorList>
            <person name="Rodrigo-Torres L."/>
            <person name="Arahal D.R."/>
        </authorList>
    </citation>
    <scope>NUCLEOTIDE SEQUENCE [LARGE SCALE GENOMIC DNA]</scope>
    <source>
        <strain evidence="5">CECT 4293</strain>
    </source>
</reference>
<protein>
    <submittedName>
        <fullName evidence="4">Putative transcriptional regulatory protein pdtaR</fullName>
    </submittedName>
</protein>
<proteinExistence type="predicted"/>
<dbReference type="AlphaFoldDB" id="A0A0P1E610"/>
<evidence type="ECO:0000259" key="3">
    <source>
        <dbReference type="PROSITE" id="PS50921"/>
    </source>
</evidence>
<dbReference type="InterPro" id="IPR001789">
    <property type="entry name" value="Sig_transdc_resp-reg_receiver"/>
</dbReference>
<dbReference type="GO" id="GO:0003723">
    <property type="term" value="F:RNA binding"/>
    <property type="evidence" value="ECO:0007669"/>
    <property type="project" value="InterPro"/>
</dbReference>
<evidence type="ECO:0000259" key="2">
    <source>
        <dbReference type="PROSITE" id="PS50110"/>
    </source>
</evidence>
<dbReference type="Gene3D" id="3.40.50.2300">
    <property type="match status" value="1"/>
</dbReference>
<dbReference type="EMBL" id="CYPS01000043">
    <property type="protein sequence ID" value="CUH43954.1"/>
    <property type="molecule type" value="Genomic_DNA"/>
</dbReference>
<keyword evidence="1" id="KW-0597">Phosphoprotein</keyword>
<dbReference type="GO" id="GO:0000160">
    <property type="term" value="P:phosphorelay signal transduction system"/>
    <property type="evidence" value="ECO:0007669"/>
    <property type="project" value="InterPro"/>
</dbReference>
<gene>
    <name evidence="4" type="primary">pdtaR</name>
    <name evidence="4" type="ORF">RUM4293_02851</name>
</gene>
<keyword evidence="5" id="KW-1185">Reference proteome</keyword>
<evidence type="ECO:0000313" key="5">
    <source>
        <dbReference type="Proteomes" id="UP000050786"/>
    </source>
</evidence>
<name>A0A0P1E610_9RHOB</name>
<dbReference type="PIRSF" id="PIRSF036382">
    <property type="entry name" value="RR_antiterm"/>
    <property type="match status" value="1"/>
</dbReference>
<dbReference type="InterPro" id="IPR005561">
    <property type="entry name" value="ANTAR"/>
</dbReference>
<dbReference type="SUPFAM" id="SSF52172">
    <property type="entry name" value="CheY-like"/>
    <property type="match status" value="1"/>
</dbReference>
<dbReference type="InterPro" id="IPR011006">
    <property type="entry name" value="CheY-like_superfamily"/>
</dbReference>
<dbReference type="Pfam" id="PF03861">
    <property type="entry name" value="ANTAR"/>
    <property type="match status" value="1"/>
</dbReference>
<dbReference type="PROSITE" id="PS50921">
    <property type="entry name" value="ANTAR"/>
    <property type="match status" value="1"/>
</dbReference>
<dbReference type="InterPro" id="IPR036388">
    <property type="entry name" value="WH-like_DNA-bd_sf"/>
</dbReference>
<dbReference type="Gene3D" id="1.10.10.10">
    <property type="entry name" value="Winged helix-like DNA-binding domain superfamily/Winged helix DNA-binding domain"/>
    <property type="match status" value="1"/>
</dbReference>
<evidence type="ECO:0000313" key="4">
    <source>
        <dbReference type="EMBL" id="CUH43954.1"/>
    </source>
</evidence>
<dbReference type="PROSITE" id="PS50110">
    <property type="entry name" value="RESPONSE_REGULATORY"/>
    <property type="match status" value="1"/>
</dbReference>
<organism evidence="4 5">
    <name type="scientific">Ruegeria atlantica</name>
    <dbReference type="NCBI Taxonomy" id="81569"/>
    <lineage>
        <taxon>Bacteria</taxon>
        <taxon>Pseudomonadati</taxon>
        <taxon>Pseudomonadota</taxon>
        <taxon>Alphaproteobacteria</taxon>
        <taxon>Rhodobacterales</taxon>
        <taxon>Roseobacteraceae</taxon>
        <taxon>Ruegeria</taxon>
    </lineage>
</organism>
<feature type="domain" description="ANTAR" evidence="3">
    <location>
        <begin position="135"/>
        <end position="196"/>
    </location>
</feature>